<dbReference type="InterPro" id="IPR002797">
    <property type="entry name" value="Polysacc_synth"/>
</dbReference>
<comment type="subcellular location">
    <subcellularLocation>
        <location evidence="1">Membrane</location>
        <topology evidence="1">Multi-pass membrane protein</topology>
    </subcellularLocation>
</comment>
<sequence>MRIIRNYFYTAGYNLLILLTPLLTVPYISRVLGPTGVGINATTNSIITYFLLFGTVGITIYGNREIAFIRDNRGQRSQTFWEIEILQLLTISCAYLAF</sequence>
<evidence type="ECO:0000256" key="3">
    <source>
        <dbReference type="ARBA" id="ARBA00022989"/>
    </source>
</evidence>
<evidence type="ECO:0000256" key="5">
    <source>
        <dbReference type="SAM" id="Phobius"/>
    </source>
</evidence>
<dbReference type="InterPro" id="IPR052556">
    <property type="entry name" value="PolySynth_Transporter"/>
</dbReference>
<evidence type="ECO:0000313" key="6">
    <source>
        <dbReference type="EMBL" id="POD87021.1"/>
    </source>
</evidence>
<keyword evidence="4 5" id="KW-0472">Membrane</keyword>
<dbReference type="GO" id="GO:0016020">
    <property type="term" value="C:membrane"/>
    <property type="evidence" value="ECO:0007669"/>
    <property type="project" value="UniProtKB-SubCell"/>
</dbReference>
<organism evidence="6 7">
    <name type="scientific">Lactiplantibacillus plantarum subsp. plantarum</name>
    <dbReference type="NCBI Taxonomy" id="337330"/>
    <lineage>
        <taxon>Bacteria</taxon>
        <taxon>Bacillati</taxon>
        <taxon>Bacillota</taxon>
        <taxon>Bacilli</taxon>
        <taxon>Lactobacillales</taxon>
        <taxon>Lactobacillaceae</taxon>
        <taxon>Lactiplantibacillus</taxon>
    </lineage>
</organism>
<accession>A0A2S3U768</accession>
<evidence type="ECO:0000313" key="7">
    <source>
        <dbReference type="Proteomes" id="UP000236990"/>
    </source>
</evidence>
<dbReference type="Pfam" id="PF01943">
    <property type="entry name" value="Polysacc_synt"/>
    <property type="match status" value="1"/>
</dbReference>
<keyword evidence="3 5" id="KW-1133">Transmembrane helix</keyword>
<evidence type="ECO:0008006" key="8">
    <source>
        <dbReference type="Google" id="ProtNLM"/>
    </source>
</evidence>
<feature type="transmembrane region" description="Helical" evidence="5">
    <location>
        <begin position="7"/>
        <end position="29"/>
    </location>
</feature>
<protein>
    <recommendedName>
        <fullName evidence="8">Flippase</fullName>
    </recommendedName>
</protein>
<proteinExistence type="predicted"/>
<keyword evidence="2 5" id="KW-0812">Transmembrane</keyword>
<evidence type="ECO:0000256" key="2">
    <source>
        <dbReference type="ARBA" id="ARBA00022692"/>
    </source>
</evidence>
<dbReference type="Proteomes" id="UP000236990">
    <property type="component" value="Unassembled WGS sequence"/>
</dbReference>
<feature type="transmembrane region" description="Helical" evidence="5">
    <location>
        <begin position="41"/>
        <end position="60"/>
    </location>
</feature>
<evidence type="ECO:0000256" key="4">
    <source>
        <dbReference type="ARBA" id="ARBA00023136"/>
    </source>
</evidence>
<dbReference type="PANTHER" id="PTHR43424:SF1">
    <property type="entry name" value="LOCUS PUTATIVE PROTEIN 1-RELATED"/>
    <property type="match status" value="1"/>
</dbReference>
<dbReference type="AlphaFoldDB" id="A0A2S3U768"/>
<evidence type="ECO:0000256" key="1">
    <source>
        <dbReference type="ARBA" id="ARBA00004141"/>
    </source>
</evidence>
<gene>
    <name evidence="6" type="ORF">S101258_01097</name>
</gene>
<name>A0A2S3U768_LACPN</name>
<dbReference type="PANTHER" id="PTHR43424">
    <property type="entry name" value="LOCUS PUTATIVE PROTEIN 1-RELATED"/>
    <property type="match status" value="1"/>
</dbReference>
<reference evidence="6 7" key="1">
    <citation type="submission" date="2017-06" db="EMBL/GenBank/DDBJ databases">
        <title>Genome sequence of Lactobacillus plantarum subsp. plantarum strain SRCM101258.</title>
        <authorList>
            <person name="Cho S.H."/>
        </authorList>
    </citation>
    <scope>NUCLEOTIDE SEQUENCE [LARGE SCALE GENOMIC DNA]</scope>
    <source>
        <strain evidence="6 7">SRCM101258</strain>
    </source>
</reference>
<comment type="caution">
    <text evidence="6">The sequence shown here is derived from an EMBL/GenBank/DDBJ whole genome shotgun (WGS) entry which is preliminary data.</text>
</comment>
<dbReference type="EMBL" id="NKCZ01000086">
    <property type="protein sequence ID" value="POD87021.1"/>
    <property type="molecule type" value="Genomic_DNA"/>
</dbReference>